<feature type="compositionally biased region" description="Polar residues" evidence="1">
    <location>
        <begin position="32"/>
        <end position="41"/>
    </location>
</feature>
<accession>A0A2N5UB02</accession>
<sequence>MPALEQGRHLLWDDRPKVQQVENVDKSVESFNHYWNRQESNQGHDDPEGQNMHTDPALDPDLLDYNPQNQQRPTTSPNDVPQQSSQRKRKQNTRYH</sequence>
<feature type="compositionally biased region" description="Polar residues" evidence="1">
    <location>
        <begin position="66"/>
        <end position="85"/>
    </location>
</feature>
<protein>
    <submittedName>
        <fullName evidence="2">Uncharacterized protein</fullName>
    </submittedName>
</protein>
<feature type="compositionally biased region" description="Basic residues" evidence="1">
    <location>
        <begin position="86"/>
        <end position="96"/>
    </location>
</feature>
<reference evidence="2 3" key="1">
    <citation type="submission" date="2017-11" db="EMBL/GenBank/DDBJ databases">
        <title>De novo assembly and phasing of dikaryotic genomes from two isolates of Puccinia coronata f. sp. avenae, the causal agent of oat crown rust.</title>
        <authorList>
            <person name="Miller M.E."/>
            <person name="Zhang Y."/>
            <person name="Omidvar V."/>
            <person name="Sperschneider J."/>
            <person name="Schwessinger B."/>
            <person name="Raley C."/>
            <person name="Palmer J.M."/>
            <person name="Garnica D."/>
            <person name="Upadhyaya N."/>
            <person name="Rathjen J."/>
            <person name="Taylor J.M."/>
            <person name="Park R.F."/>
            <person name="Dodds P.N."/>
            <person name="Hirsch C.D."/>
            <person name="Kianian S.F."/>
            <person name="Figueroa M."/>
        </authorList>
    </citation>
    <scope>NUCLEOTIDE SEQUENCE [LARGE SCALE GENOMIC DNA]</scope>
    <source>
        <strain evidence="2">12NC29</strain>
    </source>
</reference>
<comment type="caution">
    <text evidence="2">The sequence shown here is derived from an EMBL/GenBank/DDBJ whole genome shotgun (WGS) entry which is preliminary data.</text>
</comment>
<dbReference type="Proteomes" id="UP000235388">
    <property type="component" value="Unassembled WGS sequence"/>
</dbReference>
<feature type="region of interest" description="Disordered" evidence="1">
    <location>
        <begin position="32"/>
        <end position="96"/>
    </location>
</feature>
<dbReference type="AlphaFoldDB" id="A0A2N5UB02"/>
<gene>
    <name evidence="2" type="ORF">PCANC_19076</name>
</gene>
<dbReference type="EMBL" id="PGCJ01000267">
    <property type="protein sequence ID" value="PLW34926.1"/>
    <property type="molecule type" value="Genomic_DNA"/>
</dbReference>
<proteinExistence type="predicted"/>
<evidence type="ECO:0000313" key="3">
    <source>
        <dbReference type="Proteomes" id="UP000235388"/>
    </source>
</evidence>
<keyword evidence="3" id="KW-1185">Reference proteome</keyword>
<organism evidence="2 3">
    <name type="scientific">Puccinia coronata f. sp. avenae</name>
    <dbReference type="NCBI Taxonomy" id="200324"/>
    <lineage>
        <taxon>Eukaryota</taxon>
        <taxon>Fungi</taxon>
        <taxon>Dikarya</taxon>
        <taxon>Basidiomycota</taxon>
        <taxon>Pucciniomycotina</taxon>
        <taxon>Pucciniomycetes</taxon>
        <taxon>Pucciniales</taxon>
        <taxon>Pucciniaceae</taxon>
        <taxon>Puccinia</taxon>
    </lineage>
</organism>
<name>A0A2N5UB02_9BASI</name>
<evidence type="ECO:0000256" key="1">
    <source>
        <dbReference type="SAM" id="MobiDB-lite"/>
    </source>
</evidence>
<evidence type="ECO:0000313" key="2">
    <source>
        <dbReference type="EMBL" id="PLW34926.1"/>
    </source>
</evidence>